<dbReference type="EMBL" id="JAZHRV010000001">
    <property type="protein sequence ID" value="MEH2558612.1"/>
    <property type="molecule type" value="Genomic_DNA"/>
</dbReference>
<feature type="region of interest" description="Disordered" evidence="1">
    <location>
        <begin position="74"/>
        <end position="94"/>
    </location>
</feature>
<feature type="compositionally biased region" description="Low complexity" evidence="1">
    <location>
        <begin position="84"/>
        <end position="94"/>
    </location>
</feature>
<keyword evidence="3" id="KW-1185">Reference proteome</keyword>
<comment type="caution">
    <text evidence="2">The sequence shown here is derived from an EMBL/GenBank/DDBJ whole genome shotgun (WGS) entry which is preliminary data.</text>
</comment>
<evidence type="ECO:0000256" key="1">
    <source>
        <dbReference type="SAM" id="MobiDB-lite"/>
    </source>
</evidence>
<feature type="compositionally biased region" description="Acidic residues" evidence="1">
    <location>
        <begin position="74"/>
        <end position="83"/>
    </location>
</feature>
<name>A0ABU8BJ89_9BRAD</name>
<evidence type="ECO:0000313" key="2">
    <source>
        <dbReference type="EMBL" id="MEH2558612.1"/>
    </source>
</evidence>
<accession>A0ABU8BJ89</accession>
<dbReference type="Proteomes" id="UP001364224">
    <property type="component" value="Unassembled WGS sequence"/>
</dbReference>
<evidence type="ECO:0000313" key="3">
    <source>
        <dbReference type="Proteomes" id="UP001364224"/>
    </source>
</evidence>
<sequence length="94" mass="9839">MASLSGSERITRDDVIKAIGSADDVTIAQMIATGATVEELAEAQAWLANDEPMMNAGRPLATGRVRELVDILSELEPDDDDDPGPSTGPSITQG</sequence>
<dbReference type="RefSeq" id="WP_334485772.1">
    <property type="nucleotide sequence ID" value="NZ_JAZHRV010000001.1"/>
</dbReference>
<organism evidence="2 3">
    <name type="scientific">Bradyrhizobium algeriense</name>
    <dbReference type="NCBI Taxonomy" id="634784"/>
    <lineage>
        <taxon>Bacteria</taxon>
        <taxon>Pseudomonadati</taxon>
        <taxon>Pseudomonadota</taxon>
        <taxon>Alphaproteobacteria</taxon>
        <taxon>Hyphomicrobiales</taxon>
        <taxon>Nitrobacteraceae</taxon>
        <taxon>Bradyrhizobium</taxon>
    </lineage>
</organism>
<proteinExistence type="predicted"/>
<gene>
    <name evidence="2" type="ORF">V1286_006141</name>
</gene>
<reference evidence="2 3" key="1">
    <citation type="submission" date="2024-02" db="EMBL/GenBank/DDBJ databases">
        <title>Adaptive strategies in a cosmopolitan and abundant soil bacterium.</title>
        <authorList>
            <person name="Carini P."/>
        </authorList>
    </citation>
    <scope>NUCLEOTIDE SEQUENCE [LARGE SCALE GENOMIC DNA]</scope>
    <source>
        <strain evidence="2 3">AZCC 1608</strain>
    </source>
</reference>
<protein>
    <submittedName>
        <fullName evidence="2">Uncharacterized protein</fullName>
    </submittedName>
</protein>